<keyword evidence="4" id="KW-1185">Reference proteome</keyword>
<dbReference type="RefSeq" id="WP_213043917.1">
    <property type="nucleotide sequence ID" value="NZ_CAJNBJ010000019.1"/>
</dbReference>
<evidence type="ECO:0000256" key="1">
    <source>
        <dbReference type="SAM" id="MobiDB-lite"/>
    </source>
</evidence>
<protein>
    <recommendedName>
        <fullName evidence="2">eCIS core domain-containing protein</fullName>
    </recommendedName>
</protein>
<accession>A0ABM8S6Y9</accession>
<evidence type="ECO:0000259" key="2">
    <source>
        <dbReference type="Pfam" id="PF13699"/>
    </source>
</evidence>
<organism evidence="3 4">
    <name type="scientific">Nitrospira defluvii</name>
    <dbReference type="NCBI Taxonomy" id="330214"/>
    <lineage>
        <taxon>Bacteria</taxon>
        <taxon>Pseudomonadati</taxon>
        <taxon>Nitrospirota</taxon>
        <taxon>Nitrospiria</taxon>
        <taxon>Nitrospirales</taxon>
        <taxon>Nitrospiraceae</taxon>
        <taxon>Nitrospira</taxon>
    </lineage>
</organism>
<name>A0ABM8S6Y9_9BACT</name>
<feature type="domain" description="eCIS core" evidence="2">
    <location>
        <begin position="126"/>
        <end position="203"/>
    </location>
</feature>
<feature type="compositionally biased region" description="Basic and acidic residues" evidence="1">
    <location>
        <begin position="244"/>
        <end position="253"/>
    </location>
</feature>
<dbReference type="InterPro" id="IPR025295">
    <property type="entry name" value="eCIS_core_dom"/>
</dbReference>
<gene>
    <name evidence="3" type="ORF">NSPZN2_60059</name>
</gene>
<dbReference type="EMBL" id="CAJNBJ010000019">
    <property type="protein sequence ID" value="CAE6792130.1"/>
    <property type="molecule type" value="Genomic_DNA"/>
</dbReference>
<feature type="region of interest" description="Disordered" evidence="1">
    <location>
        <begin position="224"/>
        <end position="260"/>
    </location>
</feature>
<evidence type="ECO:0000313" key="4">
    <source>
        <dbReference type="Proteomes" id="UP000675880"/>
    </source>
</evidence>
<reference evidence="3 4" key="1">
    <citation type="submission" date="2021-02" db="EMBL/GenBank/DDBJ databases">
        <authorList>
            <person name="Han P."/>
        </authorList>
    </citation>
    <scope>NUCLEOTIDE SEQUENCE [LARGE SCALE GENOMIC DNA]</scope>
    <source>
        <strain evidence="3">Candidatus Nitrospira sp. ZN2</strain>
    </source>
</reference>
<sequence>MSTTAAVQTAAKTPTNPPSGLFIQRQCACGGSAELSGECESCKSRKFLGRPIQHQLAIGNPGDAYEVEADRVAEQVLDMGHPASVTTARDSTPASLVRLRVNGLGGAAARVVPPIVEDVLASQGHPLDRATRAFFEPRFGHDFGQIRVHRDDRAARSAASVNALAYTSGQDIVFAQGRYAPHDSAGRQLLAHELAHVIQQGGSRTAFGIQRQCVTGRTCTEPISGDPGPFNASEYAAEASGRTARSEEARRDPAAVVASGHGSRAQHVEAFAAAEGIDLSAFYGVLVDRDLGASTGAAAGPCASLTGVVPPFAGPRDAMCMFVPAETDRLIDEATDLPPPRMVGGYPREYWVQWLRELLVHEAQHIRYDSTAHPDIGGSCTRSTTLYRASDGTEYPLDFYLSELSAILAEFEPVFTSVRRRTRVGDYGALLDNLQSAYRDALFSPYESINGILTALRCHCDCADADAFIRDTFEFTSAGWSDTTRGIFLDFIRSRMPILQWPDSGS</sequence>
<proteinExistence type="predicted"/>
<dbReference type="Proteomes" id="UP000675880">
    <property type="component" value="Unassembled WGS sequence"/>
</dbReference>
<evidence type="ECO:0000313" key="3">
    <source>
        <dbReference type="EMBL" id="CAE6792130.1"/>
    </source>
</evidence>
<comment type="caution">
    <text evidence="3">The sequence shown here is derived from an EMBL/GenBank/DDBJ whole genome shotgun (WGS) entry which is preliminary data.</text>
</comment>
<dbReference type="Pfam" id="PF13699">
    <property type="entry name" value="eCIS_core"/>
    <property type="match status" value="1"/>
</dbReference>